<dbReference type="EMBL" id="VHIF01000001">
    <property type="protein sequence ID" value="TQO36736.1"/>
    <property type="molecule type" value="Genomic_DNA"/>
</dbReference>
<dbReference type="Gene3D" id="3.40.50.150">
    <property type="entry name" value="Vaccinia Virus protein VP39"/>
    <property type="match status" value="1"/>
</dbReference>
<keyword evidence="2" id="KW-0489">Methyltransferase</keyword>
<dbReference type="GO" id="GO:0032259">
    <property type="term" value="P:methylation"/>
    <property type="evidence" value="ECO:0007669"/>
    <property type="project" value="UniProtKB-KW"/>
</dbReference>
<dbReference type="PANTHER" id="PTHR43861:SF1">
    <property type="entry name" value="TRANS-ACONITATE 2-METHYLTRANSFERASE"/>
    <property type="match status" value="1"/>
</dbReference>
<dbReference type="Pfam" id="PF13847">
    <property type="entry name" value="Methyltransf_31"/>
    <property type="match status" value="1"/>
</dbReference>
<evidence type="ECO:0000313" key="3">
    <source>
        <dbReference type="Proteomes" id="UP000315363"/>
    </source>
</evidence>
<comment type="caution">
    <text evidence="2">The sequence shown here is derived from an EMBL/GenBank/DDBJ whole genome shotgun (WGS) entry which is preliminary data.</text>
</comment>
<reference evidence="2 3" key="1">
    <citation type="submission" date="2019-06" db="EMBL/GenBank/DDBJ databases">
        <title>A large-scale integrated study on North Sea by COGITO (Coastal Microbe Genomic &amp; Taxonomic Observatory).</title>
        <authorList>
            <person name="Teeling H."/>
        </authorList>
    </citation>
    <scope>NUCLEOTIDE SEQUENCE [LARGE SCALE GENOMIC DNA]</scope>
    <source>
        <strain evidence="2 3">MAR_2009_79</strain>
    </source>
</reference>
<dbReference type="GO" id="GO:0008168">
    <property type="term" value="F:methyltransferase activity"/>
    <property type="evidence" value="ECO:0007669"/>
    <property type="project" value="UniProtKB-KW"/>
</dbReference>
<keyword evidence="3" id="KW-1185">Reference proteome</keyword>
<organism evidence="2 3">
    <name type="scientific">Arenibacter algicola</name>
    <dbReference type="NCBI Taxonomy" id="616991"/>
    <lineage>
        <taxon>Bacteria</taxon>
        <taxon>Pseudomonadati</taxon>
        <taxon>Bacteroidota</taxon>
        <taxon>Flavobacteriia</taxon>
        <taxon>Flavobacteriales</taxon>
        <taxon>Flavobacteriaceae</taxon>
        <taxon>Arenibacter</taxon>
    </lineage>
</organism>
<accession>A0ABY3A871</accession>
<dbReference type="InterPro" id="IPR029063">
    <property type="entry name" value="SAM-dependent_MTases_sf"/>
</dbReference>
<name>A0ABY3A871_9FLAO</name>
<keyword evidence="2" id="KW-0808">Transferase</keyword>
<sequence>MNENCNWKYDEFKQVGKDYSDEDEVKIYESSHANFRNIKQESLDLIKKLGLKKNDVLIDFGSGTGIFAIESAKICKKVYAVDISNKMLNYSKNKAIQNSIKNIDFCNSGFLNFAVSNESINHITSTYSFHHLPDYWKGIALKRLNKMLIPGGYLYIKDVVMEEKNSKRNIQKFIDNQAILGGDFLRDDAEVHFREEFSTYDWILDGLLNRSGFEIISKEIQGGLIAEYLCIKKL</sequence>
<proteinExistence type="predicted"/>
<feature type="domain" description="Methyltransferase" evidence="1">
    <location>
        <begin position="52"/>
        <end position="166"/>
    </location>
</feature>
<dbReference type="Proteomes" id="UP000315363">
    <property type="component" value="Unassembled WGS sequence"/>
</dbReference>
<protein>
    <submittedName>
        <fullName evidence="2">Methyltransferase family protein</fullName>
    </submittedName>
</protein>
<dbReference type="SUPFAM" id="SSF53335">
    <property type="entry name" value="S-adenosyl-L-methionine-dependent methyltransferases"/>
    <property type="match status" value="1"/>
</dbReference>
<dbReference type="PANTHER" id="PTHR43861">
    <property type="entry name" value="TRANS-ACONITATE 2-METHYLTRANSFERASE-RELATED"/>
    <property type="match status" value="1"/>
</dbReference>
<gene>
    <name evidence="2" type="ORF">GQ41_1322</name>
</gene>
<dbReference type="CDD" id="cd02440">
    <property type="entry name" value="AdoMet_MTases"/>
    <property type="match status" value="1"/>
</dbReference>
<dbReference type="InterPro" id="IPR025714">
    <property type="entry name" value="Methyltranfer_dom"/>
</dbReference>
<dbReference type="RefSeq" id="WP_142188856.1">
    <property type="nucleotide sequence ID" value="NZ_VHIF01000001.1"/>
</dbReference>
<evidence type="ECO:0000259" key="1">
    <source>
        <dbReference type="Pfam" id="PF13847"/>
    </source>
</evidence>
<evidence type="ECO:0000313" key="2">
    <source>
        <dbReference type="EMBL" id="TQO36736.1"/>
    </source>
</evidence>